<dbReference type="AlphaFoldDB" id="A0A9X9MER6"/>
<organism evidence="3 4">
    <name type="scientific">Gulo gulo</name>
    <name type="common">Wolverine</name>
    <name type="synonym">Gluton</name>
    <dbReference type="NCBI Taxonomy" id="48420"/>
    <lineage>
        <taxon>Eukaryota</taxon>
        <taxon>Metazoa</taxon>
        <taxon>Chordata</taxon>
        <taxon>Craniata</taxon>
        <taxon>Vertebrata</taxon>
        <taxon>Euteleostomi</taxon>
        <taxon>Mammalia</taxon>
        <taxon>Eutheria</taxon>
        <taxon>Laurasiatheria</taxon>
        <taxon>Carnivora</taxon>
        <taxon>Caniformia</taxon>
        <taxon>Musteloidea</taxon>
        <taxon>Mustelidae</taxon>
        <taxon>Guloninae</taxon>
        <taxon>Gulo</taxon>
    </lineage>
</organism>
<gene>
    <name evidence="3" type="ORF">BN2614_LOCUS2</name>
</gene>
<evidence type="ECO:0000313" key="3">
    <source>
        <dbReference type="EMBL" id="VCX43107.1"/>
    </source>
</evidence>
<evidence type="ECO:0000313" key="4">
    <source>
        <dbReference type="Proteomes" id="UP000269945"/>
    </source>
</evidence>
<keyword evidence="1" id="KW-0812">Transmembrane</keyword>
<dbReference type="InterPro" id="IPR050620">
    <property type="entry name" value="Thioredoxin_H-type-like"/>
</dbReference>
<feature type="transmembrane region" description="Helical" evidence="1">
    <location>
        <begin position="54"/>
        <end position="71"/>
    </location>
</feature>
<dbReference type="Proteomes" id="UP000269945">
    <property type="component" value="Unassembled WGS sequence"/>
</dbReference>
<keyword evidence="1" id="KW-0472">Membrane</keyword>
<feature type="domain" description="Thioredoxin" evidence="2">
    <location>
        <begin position="3"/>
        <end position="54"/>
    </location>
</feature>
<protein>
    <recommendedName>
        <fullName evidence="2">Thioredoxin domain-containing protein</fullName>
    </recommendedName>
</protein>
<name>A0A9X9MER6_GULGU</name>
<dbReference type="Pfam" id="PF00085">
    <property type="entry name" value="Thioredoxin"/>
    <property type="match status" value="1"/>
</dbReference>
<comment type="caution">
    <text evidence="3">The sequence shown here is derived from an EMBL/GenBank/DDBJ whole genome shotgun (WGS) entry which is preliminary data.</text>
</comment>
<keyword evidence="4" id="KW-1185">Reference proteome</keyword>
<dbReference type="EMBL" id="CYRY02047182">
    <property type="protein sequence ID" value="VCX43107.1"/>
    <property type="molecule type" value="Genomic_DNA"/>
</dbReference>
<dbReference type="SUPFAM" id="SSF52833">
    <property type="entry name" value="Thioredoxin-like"/>
    <property type="match status" value="1"/>
</dbReference>
<accession>A0A9X9MER6</accession>
<keyword evidence="1" id="KW-1133">Transmembrane helix</keyword>
<dbReference type="InterPro" id="IPR013766">
    <property type="entry name" value="Thioredoxin_domain"/>
</dbReference>
<evidence type="ECO:0000256" key="1">
    <source>
        <dbReference type="SAM" id="Phobius"/>
    </source>
</evidence>
<sequence length="74" mass="8489">MSNPFFHSLLEKSSNVLVFLEVDVDDSPSVASQCEAKYMPTFQFLKKGQKVSEFPFLFLSLFLFLSFFFTCQAS</sequence>
<dbReference type="Gene3D" id="3.40.30.10">
    <property type="entry name" value="Glutaredoxin"/>
    <property type="match status" value="1"/>
</dbReference>
<dbReference type="PANTHER" id="PTHR10438:SF18">
    <property type="entry name" value="THIOREDOXIN"/>
    <property type="match status" value="1"/>
</dbReference>
<evidence type="ECO:0000259" key="2">
    <source>
        <dbReference type="Pfam" id="PF00085"/>
    </source>
</evidence>
<dbReference type="InterPro" id="IPR036249">
    <property type="entry name" value="Thioredoxin-like_sf"/>
</dbReference>
<proteinExistence type="predicted"/>
<reference evidence="3 4" key="1">
    <citation type="submission" date="2018-10" db="EMBL/GenBank/DDBJ databases">
        <authorList>
            <person name="Ekblom R."/>
            <person name="Jareborg N."/>
        </authorList>
    </citation>
    <scope>NUCLEOTIDE SEQUENCE [LARGE SCALE GENOMIC DNA]</scope>
    <source>
        <tissue evidence="3">Muscle</tissue>
    </source>
</reference>
<dbReference type="CDD" id="cd02947">
    <property type="entry name" value="TRX_family"/>
    <property type="match status" value="1"/>
</dbReference>
<dbReference type="PANTHER" id="PTHR10438">
    <property type="entry name" value="THIOREDOXIN"/>
    <property type="match status" value="1"/>
</dbReference>